<organism evidence="2">
    <name type="scientific">human gut metagenome</name>
    <dbReference type="NCBI Taxonomy" id="408170"/>
    <lineage>
        <taxon>unclassified sequences</taxon>
        <taxon>metagenomes</taxon>
        <taxon>organismal metagenomes</taxon>
    </lineage>
</organism>
<dbReference type="InterPro" id="IPR023213">
    <property type="entry name" value="CAT-like_dom_sf"/>
</dbReference>
<name>K1STX9_9ZZZZ</name>
<sequence>ECGDKSMFAMDLHHIISDGTSVSVICNDIALAYDGKELEPEEFSQLDLSVFEEKLEETEEYQKSKNYYDSIFSAVESKSEITEDFSENSEVED</sequence>
<evidence type="ECO:0000259" key="1">
    <source>
        <dbReference type="Pfam" id="PF00668"/>
    </source>
</evidence>
<proteinExistence type="predicted"/>
<reference evidence="2" key="1">
    <citation type="journal article" date="2013" name="Environ. Microbiol.">
        <title>Microbiota from the distal guts of lean and obese adolescents exhibit partial functional redundancy besides clear differences in community structure.</title>
        <authorList>
            <person name="Ferrer M."/>
            <person name="Ruiz A."/>
            <person name="Lanza F."/>
            <person name="Haange S.B."/>
            <person name="Oberbach A."/>
            <person name="Till H."/>
            <person name="Bargiela R."/>
            <person name="Campoy C."/>
            <person name="Segura M.T."/>
            <person name="Richter M."/>
            <person name="von Bergen M."/>
            <person name="Seifert J."/>
            <person name="Suarez A."/>
        </authorList>
    </citation>
    <scope>NUCLEOTIDE SEQUENCE</scope>
</reference>
<gene>
    <name evidence="2" type="ORF">LEA_17755</name>
</gene>
<dbReference type="Gene3D" id="3.30.559.10">
    <property type="entry name" value="Chloramphenicol acetyltransferase-like domain"/>
    <property type="match status" value="1"/>
</dbReference>
<protein>
    <submittedName>
        <fullName evidence="2">Amino acid adenylation domain protein</fullName>
    </submittedName>
</protein>
<dbReference type="Pfam" id="PF00668">
    <property type="entry name" value="Condensation"/>
    <property type="match status" value="1"/>
</dbReference>
<dbReference type="SUPFAM" id="SSF52777">
    <property type="entry name" value="CoA-dependent acyltransferases"/>
    <property type="match status" value="1"/>
</dbReference>
<dbReference type="Gene3D" id="3.30.559.30">
    <property type="entry name" value="Nonribosomal peptide synthetase, condensation domain"/>
    <property type="match status" value="1"/>
</dbReference>
<dbReference type="AlphaFoldDB" id="K1STX9"/>
<dbReference type="InterPro" id="IPR001242">
    <property type="entry name" value="Condensation_dom"/>
</dbReference>
<comment type="caution">
    <text evidence="2">The sequence shown here is derived from an EMBL/GenBank/DDBJ whole genome shotgun (WGS) entry which is preliminary data.</text>
</comment>
<dbReference type="EMBL" id="AJWY01012170">
    <property type="protein sequence ID" value="EKC50686.1"/>
    <property type="molecule type" value="Genomic_DNA"/>
</dbReference>
<evidence type="ECO:0000313" key="2">
    <source>
        <dbReference type="EMBL" id="EKC50686.1"/>
    </source>
</evidence>
<dbReference type="GO" id="GO:0003824">
    <property type="term" value="F:catalytic activity"/>
    <property type="evidence" value="ECO:0007669"/>
    <property type="project" value="InterPro"/>
</dbReference>
<feature type="domain" description="Condensation" evidence="1">
    <location>
        <begin position="6"/>
        <end position="86"/>
    </location>
</feature>
<accession>K1STX9</accession>
<feature type="non-terminal residue" evidence="2">
    <location>
        <position position="1"/>
    </location>
</feature>